<name>A0A517QKW0_9PLAN</name>
<proteinExistence type="predicted"/>
<sequence>MFRVKISVATYEFDQDIRSALHSAMKIGAQGVQFDLRSQLRPADYGSTARRQLQNYLNERNLQPASAHFSLRSSLFENERLEQRLEAVRNAILFASQMKLRTLTIRLGRLPDLESEEAKQVIFPIMRDLVTHANHYGVTICVIPAGDSAETLLSFLNQIKTGPIAVDADLGSWVLSGRSPVKQLRELNQVIEHIDIRDAVRDVDGVGEEVPVGRGEIDWDEIAGLIEEMGYSGWLNVRRSTGNDKIGDSMRAIQYLRNLIPME</sequence>
<dbReference type="InterPro" id="IPR013022">
    <property type="entry name" value="Xyl_isomerase-like_TIM-brl"/>
</dbReference>
<dbReference type="SUPFAM" id="SSF51658">
    <property type="entry name" value="Xylose isomerase-like"/>
    <property type="match status" value="1"/>
</dbReference>
<reference evidence="3 4" key="1">
    <citation type="submission" date="2019-02" db="EMBL/GenBank/DDBJ databases">
        <title>Deep-cultivation of Planctomycetes and their phenomic and genomic characterization uncovers novel biology.</title>
        <authorList>
            <person name="Wiegand S."/>
            <person name="Jogler M."/>
            <person name="Boedeker C."/>
            <person name="Pinto D."/>
            <person name="Vollmers J."/>
            <person name="Rivas-Marin E."/>
            <person name="Kohn T."/>
            <person name="Peeters S.H."/>
            <person name="Heuer A."/>
            <person name="Rast P."/>
            <person name="Oberbeckmann S."/>
            <person name="Bunk B."/>
            <person name="Jeske O."/>
            <person name="Meyerdierks A."/>
            <person name="Storesund J.E."/>
            <person name="Kallscheuer N."/>
            <person name="Luecker S."/>
            <person name="Lage O.M."/>
            <person name="Pohl T."/>
            <person name="Merkel B.J."/>
            <person name="Hornburger P."/>
            <person name="Mueller R.-W."/>
            <person name="Bruemmer F."/>
            <person name="Labrenz M."/>
            <person name="Spormann A.M."/>
            <person name="Op den Camp H."/>
            <person name="Overmann J."/>
            <person name="Amann R."/>
            <person name="Jetten M.S.M."/>
            <person name="Mascher T."/>
            <person name="Medema M.H."/>
            <person name="Devos D.P."/>
            <person name="Kaster A.-K."/>
            <person name="Ovreas L."/>
            <person name="Rohde M."/>
            <person name="Galperin M.Y."/>
            <person name="Jogler C."/>
        </authorList>
    </citation>
    <scope>NUCLEOTIDE SEQUENCE [LARGE SCALE GENOMIC DNA]</scope>
    <source>
        <strain evidence="3 4">Mal48</strain>
    </source>
</reference>
<protein>
    <submittedName>
        <fullName evidence="3">Xylose isomerase-like TIM barrel</fullName>
    </submittedName>
</protein>
<dbReference type="InterPro" id="IPR050312">
    <property type="entry name" value="IolE/XylAMocC-like"/>
</dbReference>
<keyword evidence="3" id="KW-0413">Isomerase</keyword>
<dbReference type="EMBL" id="CP036267">
    <property type="protein sequence ID" value="QDT32275.1"/>
    <property type="molecule type" value="Genomic_DNA"/>
</dbReference>
<keyword evidence="4" id="KW-1185">Reference proteome</keyword>
<dbReference type="Gene3D" id="3.20.20.150">
    <property type="entry name" value="Divalent-metal-dependent TIM barrel enzymes"/>
    <property type="match status" value="1"/>
</dbReference>
<evidence type="ECO:0000256" key="1">
    <source>
        <dbReference type="SAM" id="Coils"/>
    </source>
</evidence>
<dbReference type="KEGG" id="tpol:Mal48_15180"/>
<dbReference type="GO" id="GO:0016853">
    <property type="term" value="F:isomerase activity"/>
    <property type="evidence" value="ECO:0007669"/>
    <property type="project" value="UniProtKB-KW"/>
</dbReference>
<dbReference type="PANTHER" id="PTHR12110">
    <property type="entry name" value="HYDROXYPYRUVATE ISOMERASE"/>
    <property type="match status" value="1"/>
</dbReference>
<evidence type="ECO:0000313" key="3">
    <source>
        <dbReference type="EMBL" id="QDT32275.1"/>
    </source>
</evidence>
<dbReference type="InterPro" id="IPR036237">
    <property type="entry name" value="Xyl_isomerase-like_sf"/>
</dbReference>
<dbReference type="OrthoDB" id="259584at2"/>
<dbReference type="AlphaFoldDB" id="A0A517QKW0"/>
<feature type="domain" description="Xylose isomerase-like TIM barrel" evidence="2">
    <location>
        <begin position="24"/>
        <end position="253"/>
    </location>
</feature>
<keyword evidence="1" id="KW-0175">Coiled coil</keyword>
<feature type="coiled-coil region" evidence="1">
    <location>
        <begin position="71"/>
        <end position="98"/>
    </location>
</feature>
<dbReference type="Proteomes" id="UP000315724">
    <property type="component" value="Chromosome"/>
</dbReference>
<gene>
    <name evidence="3" type="ORF">Mal48_15180</name>
</gene>
<evidence type="ECO:0000313" key="4">
    <source>
        <dbReference type="Proteomes" id="UP000315724"/>
    </source>
</evidence>
<evidence type="ECO:0000259" key="2">
    <source>
        <dbReference type="Pfam" id="PF01261"/>
    </source>
</evidence>
<dbReference type="Pfam" id="PF01261">
    <property type="entry name" value="AP_endonuc_2"/>
    <property type="match status" value="1"/>
</dbReference>
<organism evidence="3 4">
    <name type="scientific">Thalassoglobus polymorphus</name>
    <dbReference type="NCBI Taxonomy" id="2527994"/>
    <lineage>
        <taxon>Bacteria</taxon>
        <taxon>Pseudomonadati</taxon>
        <taxon>Planctomycetota</taxon>
        <taxon>Planctomycetia</taxon>
        <taxon>Planctomycetales</taxon>
        <taxon>Planctomycetaceae</taxon>
        <taxon>Thalassoglobus</taxon>
    </lineage>
</organism>
<accession>A0A517QKW0</accession>